<comment type="caution">
    <text evidence="1">The sequence shown here is derived from an EMBL/GenBank/DDBJ whole genome shotgun (WGS) entry which is preliminary data.</text>
</comment>
<dbReference type="SUPFAM" id="SSF54001">
    <property type="entry name" value="Cysteine proteinases"/>
    <property type="match status" value="1"/>
</dbReference>
<evidence type="ECO:0008006" key="2">
    <source>
        <dbReference type="Google" id="ProtNLM"/>
    </source>
</evidence>
<proteinExistence type="predicted"/>
<name>A0A5J4RNJ3_9ZZZZ</name>
<evidence type="ECO:0000313" key="1">
    <source>
        <dbReference type="EMBL" id="KAA6335288.1"/>
    </source>
</evidence>
<sequence>MKIVLILLLGIFLTVVLPVNAQKRNPVLENGLSFLGTPYVAYTLEESEEETLVVNSNGVDCMTFVEYVLAMSLCPPQKKDIEGVEFRKYLRQIRYRDGKMEGYTSRLHYVSDWINDNIRKGLIEDVTTVYSSFMDTLSLSYMSTQAKSYKQLNRSPENVSKMLEYEKALSGQTIHWIPKKEIPAEGFSWIENGDIITITTTVPGLDSSHIGIAVYVKEKLHLLHASSVKGKVVVEEIPLSKQLDRNKNMSGIRVLRMKKTGIPSSPPPDSLK</sequence>
<dbReference type="Pfam" id="PF07313">
    <property type="entry name" value="AmiA-like"/>
    <property type="match status" value="1"/>
</dbReference>
<gene>
    <name evidence="1" type="ORF">EZS27_016465</name>
</gene>
<dbReference type="EMBL" id="SNRY01000909">
    <property type="protein sequence ID" value="KAA6335288.1"/>
    <property type="molecule type" value="Genomic_DNA"/>
</dbReference>
<accession>A0A5J4RNJ3</accession>
<dbReference type="InterPro" id="IPR038765">
    <property type="entry name" value="Papain-like_cys_pep_sf"/>
</dbReference>
<dbReference type="Gene3D" id="1.10.3670.10">
    <property type="entry name" value="Putative xylanase like domain"/>
    <property type="match status" value="1"/>
</dbReference>
<protein>
    <recommendedName>
        <fullName evidence="2">DUF1460 domain-containing protein</fullName>
    </recommendedName>
</protein>
<organism evidence="1">
    <name type="scientific">termite gut metagenome</name>
    <dbReference type="NCBI Taxonomy" id="433724"/>
    <lineage>
        <taxon>unclassified sequences</taxon>
        <taxon>metagenomes</taxon>
        <taxon>organismal metagenomes</taxon>
    </lineage>
</organism>
<dbReference type="AlphaFoldDB" id="A0A5J4RNJ3"/>
<dbReference type="InterPro" id="IPR010846">
    <property type="entry name" value="AmiA-like"/>
</dbReference>
<reference evidence="1" key="1">
    <citation type="submission" date="2019-03" db="EMBL/GenBank/DDBJ databases">
        <title>Single cell metagenomics reveals metabolic interactions within the superorganism composed of flagellate Streblomastix strix and complex community of Bacteroidetes bacteria on its surface.</title>
        <authorList>
            <person name="Treitli S.C."/>
            <person name="Kolisko M."/>
            <person name="Husnik F."/>
            <person name="Keeling P."/>
            <person name="Hampl V."/>
        </authorList>
    </citation>
    <scope>NUCLEOTIDE SEQUENCE</scope>
    <source>
        <strain evidence="1">STM</strain>
    </source>
</reference>
<dbReference type="Gene3D" id="2.30.260.10">
    <property type="entry name" value="putative xylanase like domain"/>
    <property type="match status" value="1"/>
</dbReference>